<evidence type="ECO:0000313" key="4">
    <source>
        <dbReference type="EMBL" id="SDJ26200.1"/>
    </source>
</evidence>
<evidence type="ECO:0000256" key="2">
    <source>
        <dbReference type="SAM" id="SignalP"/>
    </source>
</evidence>
<feature type="domain" description="Fibronectin type-III" evidence="3">
    <location>
        <begin position="861"/>
        <end position="946"/>
    </location>
</feature>
<dbReference type="Gene3D" id="3.40.390.10">
    <property type="entry name" value="Collagenase (Catalytic Domain)"/>
    <property type="match status" value="1"/>
</dbReference>
<evidence type="ECO:0000313" key="5">
    <source>
        <dbReference type="Proteomes" id="UP000199580"/>
    </source>
</evidence>
<dbReference type="Pfam" id="PF18962">
    <property type="entry name" value="Por_Secre_tail"/>
    <property type="match status" value="1"/>
</dbReference>
<protein>
    <submittedName>
        <fullName evidence="4">Por secretion system C-terminal sorting domain-containing protein</fullName>
    </submittedName>
</protein>
<dbReference type="InterPro" id="IPR013783">
    <property type="entry name" value="Ig-like_fold"/>
</dbReference>
<keyword evidence="5" id="KW-1185">Reference proteome</keyword>
<dbReference type="GO" id="GO:0008237">
    <property type="term" value="F:metallopeptidase activity"/>
    <property type="evidence" value="ECO:0007669"/>
    <property type="project" value="InterPro"/>
</dbReference>
<dbReference type="Pfam" id="PF20009">
    <property type="entry name" value="GEVED"/>
    <property type="match status" value="1"/>
</dbReference>
<dbReference type="InterPro" id="IPR045474">
    <property type="entry name" value="GEVED"/>
</dbReference>
<feature type="domain" description="Fibronectin type-III" evidence="3">
    <location>
        <begin position="955"/>
        <end position="1040"/>
    </location>
</feature>
<dbReference type="RefSeq" id="WP_091391662.1">
    <property type="nucleotide sequence ID" value="NZ_BKAI01000001.1"/>
</dbReference>
<dbReference type="InterPro" id="IPR050713">
    <property type="entry name" value="RTP_Phos/Ushers"/>
</dbReference>
<dbReference type="PROSITE" id="PS50853">
    <property type="entry name" value="FN3"/>
    <property type="match status" value="5"/>
</dbReference>
<feature type="domain" description="Fibronectin type-III" evidence="3">
    <location>
        <begin position="1047"/>
        <end position="1132"/>
    </location>
</feature>
<dbReference type="STRING" id="1128970.SAMN04487935_0474"/>
<dbReference type="Pfam" id="PF00041">
    <property type="entry name" value="fn3"/>
    <property type="match status" value="5"/>
</dbReference>
<dbReference type="PANTHER" id="PTHR46957">
    <property type="entry name" value="CYTOKINE RECEPTOR"/>
    <property type="match status" value="1"/>
</dbReference>
<dbReference type="SUPFAM" id="SSF49265">
    <property type="entry name" value="Fibronectin type III"/>
    <property type="match status" value="3"/>
</dbReference>
<feature type="chain" id="PRO_5011747228" evidence="2">
    <location>
        <begin position="20"/>
        <end position="1395"/>
    </location>
</feature>
<dbReference type="InterPro" id="IPR003961">
    <property type="entry name" value="FN3_dom"/>
</dbReference>
<feature type="domain" description="Fibronectin type-III" evidence="3">
    <location>
        <begin position="672"/>
        <end position="757"/>
    </location>
</feature>
<sequence>MKNKLLTIALLAICSFSFSQNGKTLWKNASMKSDAVVFEDKMRVSNPRVLELDVTLLKQKLANAPTRFASQKAGVTVSFPTAEGNQENFTVQEFSNMDPALAARYPEIKSYVGRSTENPSDMVYFSLSPLGLQSMTIRAGRSAEFIEPYTTDLTTYTVYKKSETASNLDHFECSLGNRTASGGTQDYGGAAARPNADDGKLRNYRLAVSVTGEYAAYFGGTKALALAAVNNTITRVNAIFERDFGVHMNLVANTDATIYTAAATDPYSIASVGAISSNVGTLLGWNLQLQNTMTSVIGDGNYDIGHLFGATGGGGNAGCIACVCRTPTAVLPIGKGSGFTSPANGIPRGDTFDIDYVAHEMGHQFGASHTFTYSTEASISQMEPGSGSTIMGYAGITGPNDIQAHSDAYFHAISIQQVTYYVKSTTCQTMVATNNATPTASAGADYTIPKGTPFMLTGTGTDTNNDALTYTWEELDRGNSTSSKPLATALTGPLFRSFGPTTNKTRYFPRLETIKTGATSWTWEALPSVARVMNFRLTVRDNRAGGSANNSDDMVLTINAVAGPFSVTSQNSAVTYQSGTTQTVTWNVAGTTANGVNTANVDILLSKDGGNTYPITLASATPNDGSQPIVIPNEPGTQNRIMVKGSGHIFFDISNADFTITTGTVETVAPTVPTDLTASGTTTTSTNLAWTAATDNVAVAGYDVYQNGTLKTTVSGTTLAVTGLTAATANNFYVKAKDAAGNVSNPSNTLTVTTLAVALDATAPTAPTALAAGSTTKISTILSWSASTDNVAVTSYYIYKNGVFLTSSTTRAFSVTGLTAATTYSFTVKAIDAAGNLSVASNTVSVTTLANATGDTTIPTTPTNLAASGTTQTSTVLTWTSSTDNIGVASYSVFQNGTSIASATTTTFTVTGLTASTPYSFTIKAKDAAGNLSIVSNTATITTLAVGVDTTAPTAPTNLAASAITQTSAKLTWTASTDNVGVATYSVYKNGTYITGVTSPTYTVTGLVAGTTYAFTVKGKDAAQNLSAVSNTVSVTTLAGDTTAPTAPTNLVATAITQTSVKLDWTASTDNIGVATYSVYKNGTYITGVTSPTYTVTGLTAGTSYAFTVKGKDAAQNLSAVSNVVNTTTLASASSIASAVRAVTTNIIPMEQPTATSIYCTELGNSAIEEKIGKVEFASIWNESKGNVAYEDFSSISTEVLRGANYSISITPSWTSTPYDEGYAVFIDYNNDGDFDDAGEKVLSKAASTASPQTATFTISSAVVLGPTKMRIIMKRDGIPETACDTFEYGQVEDYTVTIVSTFRGIETTATVVQTETAAVEKLDFKLYPNPVSGSELNISNASNASFRIINLLGQEIQKGTVENERIPVANISEGTYLLEVTSNGQTAVKRFIKK</sequence>
<feature type="signal peptide" evidence="2">
    <location>
        <begin position="1"/>
        <end position="19"/>
    </location>
</feature>
<dbReference type="SUPFAM" id="SSF55486">
    <property type="entry name" value="Metalloproteases ('zincins'), catalytic domain"/>
    <property type="match status" value="1"/>
</dbReference>
<dbReference type="Pfam" id="PF13583">
    <property type="entry name" value="Reprolysin_4"/>
    <property type="match status" value="1"/>
</dbReference>
<dbReference type="GO" id="GO:0016020">
    <property type="term" value="C:membrane"/>
    <property type="evidence" value="ECO:0007669"/>
    <property type="project" value="UniProtKB-SubCell"/>
</dbReference>
<dbReference type="InterPro" id="IPR026444">
    <property type="entry name" value="Secre_tail"/>
</dbReference>
<dbReference type="Proteomes" id="UP000199580">
    <property type="component" value="Unassembled WGS sequence"/>
</dbReference>
<feature type="domain" description="Fibronectin type-III" evidence="3">
    <location>
        <begin position="766"/>
        <end position="851"/>
    </location>
</feature>
<keyword evidence="1 2" id="KW-0732">Signal</keyword>
<dbReference type="SMART" id="SM00060">
    <property type="entry name" value="FN3"/>
    <property type="match status" value="5"/>
</dbReference>
<accession>A0A1G8SC10</accession>
<evidence type="ECO:0000259" key="3">
    <source>
        <dbReference type="PROSITE" id="PS50853"/>
    </source>
</evidence>
<evidence type="ECO:0000256" key="1">
    <source>
        <dbReference type="ARBA" id="ARBA00022729"/>
    </source>
</evidence>
<dbReference type="InterPro" id="IPR036116">
    <property type="entry name" value="FN3_sf"/>
</dbReference>
<dbReference type="OrthoDB" id="9792152at2"/>
<dbReference type="CDD" id="cd00063">
    <property type="entry name" value="FN3"/>
    <property type="match status" value="3"/>
</dbReference>
<gene>
    <name evidence="4" type="ORF">SAMN04487935_0474</name>
</gene>
<dbReference type="NCBIfam" id="TIGR04183">
    <property type="entry name" value="Por_Secre_tail"/>
    <property type="match status" value="1"/>
</dbReference>
<dbReference type="PANTHER" id="PTHR46957:SF3">
    <property type="entry name" value="CYTOKINE RECEPTOR"/>
    <property type="match status" value="1"/>
</dbReference>
<dbReference type="Gene3D" id="2.60.40.10">
    <property type="entry name" value="Immunoglobulins"/>
    <property type="match status" value="6"/>
</dbReference>
<dbReference type="EMBL" id="FNEZ01000001">
    <property type="protein sequence ID" value="SDJ26200.1"/>
    <property type="molecule type" value="Genomic_DNA"/>
</dbReference>
<reference evidence="4 5" key="1">
    <citation type="submission" date="2016-10" db="EMBL/GenBank/DDBJ databases">
        <authorList>
            <person name="de Groot N.N."/>
        </authorList>
    </citation>
    <scope>NUCLEOTIDE SEQUENCE [LARGE SCALE GENOMIC DNA]</scope>
    <source>
        <strain evidence="4 5">CGMCC 1.10076</strain>
    </source>
</reference>
<dbReference type="InterPro" id="IPR024079">
    <property type="entry name" value="MetalloPept_cat_dom_sf"/>
</dbReference>
<organism evidence="4 5">
    <name type="scientific">Flavobacterium noncentrifugens</name>
    <dbReference type="NCBI Taxonomy" id="1128970"/>
    <lineage>
        <taxon>Bacteria</taxon>
        <taxon>Pseudomonadati</taxon>
        <taxon>Bacteroidota</taxon>
        <taxon>Flavobacteriia</taxon>
        <taxon>Flavobacteriales</taxon>
        <taxon>Flavobacteriaceae</taxon>
        <taxon>Flavobacterium</taxon>
    </lineage>
</organism>
<proteinExistence type="predicted"/>
<name>A0A1G8SC10_9FLAO</name>